<dbReference type="EMBL" id="JX649877">
    <property type="protein sequence ID" value="AGC71596.1"/>
    <property type="molecule type" value="Genomic_DNA"/>
</dbReference>
<name>L7VW64_9BACT</name>
<evidence type="ECO:0000313" key="1">
    <source>
        <dbReference type="EMBL" id="AGC71596.1"/>
    </source>
</evidence>
<sequence length="37" mass="4330">MKISTLSQSIWLKKRHIRSQISSEHTAGFVQKYANVR</sequence>
<dbReference type="AlphaFoldDB" id="L7VW64"/>
<protein>
    <submittedName>
        <fullName evidence="1">Uncharacterized protein</fullName>
    </submittedName>
</protein>
<organism evidence="1">
    <name type="scientific">uncultured bacterium A1Q1_fos_1053</name>
    <dbReference type="NCBI Taxonomy" id="1256539"/>
    <lineage>
        <taxon>Bacteria</taxon>
        <taxon>environmental samples</taxon>
    </lineage>
</organism>
<reference evidence="1" key="1">
    <citation type="submission" date="2012-09" db="EMBL/GenBank/DDBJ databases">
        <title>Metagenomic Characterization of a Microbial Community in Wastewater Detects High Levels of Antibiotic Resistance.</title>
        <authorList>
            <person name="Abrams M."/>
            <person name="Caldwell A."/>
            <person name="Vandaei E."/>
            <person name="Lee W."/>
            <person name="Perrott J."/>
            <person name="Khan S.Y."/>
            <person name="Ta J."/>
            <person name="Romero D."/>
            <person name="Nguyen V."/>
            <person name="Pourmand N."/>
            <person name="Ouverney C.C."/>
        </authorList>
    </citation>
    <scope>NUCLEOTIDE SEQUENCE</scope>
</reference>
<proteinExistence type="predicted"/>
<accession>L7VW64</accession>